<evidence type="ECO:0000256" key="3">
    <source>
        <dbReference type="ARBA" id="ARBA00022679"/>
    </source>
</evidence>
<proteinExistence type="predicted"/>
<keyword evidence="4" id="KW-0949">S-adenosyl-L-methionine</keyword>
<evidence type="ECO:0000256" key="2">
    <source>
        <dbReference type="ARBA" id="ARBA00022603"/>
    </source>
</evidence>
<evidence type="ECO:0000256" key="5">
    <source>
        <dbReference type="ARBA" id="ARBA00022747"/>
    </source>
</evidence>
<name>A0A561BRY4_9ACTN</name>
<evidence type="ECO:0000256" key="4">
    <source>
        <dbReference type="ARBA" id="ARBA00022691"/>
    </source>
</evidence>
<dbReference type="InterPro" id="IPR050390">
    <property type="entry name" value="C5-Methyltransferase"/>
</dbReference>
<keyword evidence="5" id="KW-0680">Restriction system</keyword>
<dbReference type="OrthoDB" id="9813719at2"/>
<dbReference type="SUPFAM" id="SSF53335">
    <property type="entry name" value="S-adenosyl-L-methionine-dependent methyltransferases"/>
    <property type="match status" value="1"/>
</dbReference>
<dbReference type="Gene3D" id="3.40.50.150">
    <property type="entry name" value="Vaccinia Virus protein VP39"/>
    <property type="match status" value="1"/>
</dbReference>
<reference evidence="6 7" key="1">
    <citation type="submission" date="2019-06" db="EMBL/GenBank/DDBJ databases">
        <title>Sequencing the genomes of 1000 actinobacteria strains.</title>
        <authorList>
            <person name="Klenk H.-P."/>
        </authorList>
    </citation>
    <scope>NUCLEOTIDE SEQUENCE [LARGE SCALE GENOMIC DNA]</scope>
    <source>
        <strain evidence="6 7">DSM 24683</strain>
    </source>
</reference>
<gene>
    <name evidence="6" type="ORF">FB561_2778</name>
</gene>
<evidence type="ECO:0000313" key="7">
    <source>
        <dbReference type="Proteomes" id="UP000318380"/>
    </source>
</evidence>
<organism evidence="6 7">
    <name type="scientific">Kribbella amoyensis</name>
    <dbReference type="NCBI Taxonomy" id="996641"/>
    <lineage>
        <taxon>Bacteria</taxon>
        <taxon>Bacillati</taxon>
        <taxon>Actinomycetota</taxon>
        <taxon>Actinomycetes</taxon>
        <taxon>Propionibacteriales</taxon>
        <taxon>Kribbellaceae</taxon>
        <taxon>Kribbella</taxon>
    </lineage>
</organism>
<dbReference type="InterPro" id="IPR029063">
    <property type="entry name" value="SAM-dependent_MTases_sf"/>
</dbReference>
<keyword evidence="2 6" id="KW-0489">Methyltransferase</keyword>
<accession>A0A561BRY4</accession>
<dbReference type="EMBL" id="VIVK01000001">
    <property type="protein sequence ID" value="TWD81658.1"/>
    <property type="molecule type" value="Genomic_DNA"/>
</dbReference>
<dbReference type="GO" id="GO:0009307">
    <property type="term" value="P:DNA restriction-modification system"/>
    <property type="evidence" value="ECO:0007669"/>
    <property type="project" value="UniProtKB-KW"/>
</dbReference>
<dbReference type="EC" id="2.1.1.37" evidence="1"/>
<dbReference type="Pfam" id="PF00145">
    <property type="entry name" value="DNA_methylase"/>
    <property type="match status" value="1"/>
</dbReference>
<dbReference type="PANTHER" id="PTHR10629:SF52">
    <property type="entry name" value="DNA (CYTOSINE-5)-METHYLTRANSFERASE 1"/>
    <property type="match status" value="1"/>
</dbReference>
<dbReference type="InterPro" id="IPR001525">
    <property type="entry name" value="C5_MeTfrase"/>
</dbReference>
<keyword evidence="3 6" id="KW-0808">Transferase</keyword>
<dbReference type="AlphaFoldDB" id="A0A561BRY4"/>
<dbReference type="PRINTS" id="PR00105">
    <property type="entry name" value="C5METTRFRASE"/>
</dbReference>
<dbReference type="RefSeq" id="WP_145806667.1">
    <property type="nucleotide sequence ID" value="NZ_VIVK01000001.1"/>
</dbReference>
<dbReference type="GO" id="GO:0032259">
    <property type="term" value="P:methylation"/>
    <property type="evidence" value="ECO:0007669"/>
    <property type="project" value="UniProtKB-KW"/>
</dbReference>
<dbReference type="PANTHER" id="PTHR10629">
    <property type="entry name" value="CYTOSINE-SPECIFIC METHYLTRANSFERASE"/>
    <property type="match status" value="1"/>
</dbReference>
<dbReference type="GO" id="GO:0003677">
    <property type="term" value="F:DNA binding"/>
    <property type="evidence" value="ECO:0007669"/>
    <property type="project" value="TreeGrafter"/>
</dbReference>
<sequence>MTLSLTDLFCGAGGSSSGAVQIPGIDVRIAANHWALAVAVHNLNHPNTDHSTADLHKEDPRYFPRTDLLWASPECTKWSQANGKQLPAIEEGLFEDPLSDEAAQRSRLLMFDVLKFAEYHRYRVMVIENVVDIATQPKYQLAWHVWRQDLMKLGYRFRVVSLNSMHAQAFGPPAPQSRDRIYIACWLDGTPAPDFEQILRPQAYCTRCEQMVESQQAWKRGKTVGRYRQSYVYVHAACGTVVEPGYLPAAAAIDWTVPGERIGDRLKPRTRARIAAGIARYWGPFHLEAAGNSYDATNPHHPHYGDPDGYYRAWGIDEVLRTLHTTASKGLAVPVEGRDGKDADPMWWPMRTQTTRAETAMVTPFVAELRGGGSDARSVLEAAATFCASGQHHGLVTPSGGSWNDDARPTDEVLRTLTTRDAYALVSPYYGNAGYAKPVVDPVGTLTTVDRYALVHRNNTGGAEMSTPVTEYMRTLTTSGHQSLIQAGPRGGRPKVSPADLKEAEAMVSECLFRMFMPKEAAAGMAFAPDYRFDVLDAKGKTPSKRDLIKMTGNAVTPPSARDMIGAAVIPLGYAT</sequence>
<evidence type="ECO:0000256" key="1">
    <source>
        <dbReference type="ARBA" id="ARBA00011975"/>
    </source>
</evidence>
<evidence type="ECO:0000313" key="6">
    <source>
        <dbReference type="EMBL" id="TWD81658.1"/>
    </source>
</evidence>
<dbReference type="GO" id="GO:0044027">
    <property type="term" value="P:negative regulation of gene expression via chromosomal CpG island methylation"/>
    <property type="evidence" value="ECO:0007669"/>
    <property type="project" value="TreeGrafter"/>
</dbReference>
<keyword evidence="7" id="KW-1185">Reference proteome</keyword>
<dbReference type="Proteomes" id="UP000318380">
    <property type="component" value="Unassembled WGS sequence"/>
</dbReference>
<protein>
    <recommendedName>
        <fullName evidence="1">DNA (cytosine-5-)-methyltransferase</fullName>
        <ecNumber evidence="1">2.1.1.37</ecNumber>
    </recommendedName>
</protein>
<dbReference type="GO" id="GO:0003886">
    <property type="term" value="F:DNA (cytosine-5-)-methyltransferase activity"/>
    <property type="evidence" value="ECO:0007669"/>
    <property type="project" value="UniProtKB-EC"/>
</dbReference>
<comment type="caution">
    <text evidence="6">The sequence shown here is derived from an EMBL/GenBank/DDBJ whole genome shotgun (WGS) entry which is preliminary data.</text>
</comment>